<accession>A0A915IYZ4</accession>
<protein>
    <submittedName>
        <fullName evidence="3">Uncharacterized protein</fullName>
    </submittedName>
</protein>
<dbReference type="WBParaSite" id="nRc.2.0.1.t18656-RA">
    <property type="protein sequence ID" value="nRc.2.0.1.t18656-RA"/>
    <property type="gene ID" value="nRc.2.0.1.g18656"/>
</dbReference>
<evidence type="ECO:0000313" key="3">
    <source>
        <dbReference type="WBParaSite" id="nRc.2.0.1.t18656-RA"/>
    </source>
</evidence>
<keyword evidence="2" id="KW-1185">Reference proteome</keyword>
<feature type="region of interest" description="Disordered" evidence="1">
    <location>
        <begin position="24"/>
        <end position="57"/>
    </location>
</feature>
<proteinExistence type="predicted"/>
<feature type="compositionally biased region" description="Basic and acidic residues" evidence="1">
    <location>
        <begin position="46"/>
        <end position="57"/>
    </location>
</feature>
<sequence length="114" mass="12553">MPPPTMILPIHNVQGEERMDIPRIWTGTQPPQRPPSTGNPDYISPLKRETGIGQPGRDHSDLFLISDVFCLTFAAFFLSVTLVTEAPLPPPKKSPIKSVQPHLSESRLLVVSSS</sequence>
<reference evidence="3" key="1">
    <citation type="submission" date="2022-11" db="UniProtKB">
        <authorList>
            <consortium name="WormBaseParasite"/>
        </authorList>
    </citation>
    <scope>IDENTIFICATION</scope>
</reference>
<name>A0A915IYZ4_ROMCU</name>
<dbReference type="Proteomes" id="UP000887565">
    <property type="component" value="Unplaced"/>
</dbReference>
<organism evidence="2 3">
    <name type="scientific">Romanomermis culicivorax</name>
    <name type="common">Nematode worm</name>
    <dbReference type="NCBI Taxonomy" id="13658"/>
    <lineage>
        <taxon>Eukaryota</taxon>
        <taxon>Metazoa</taxon>
        <taxon>Ecdysozoa</taxon>
        <taxon>Nematoda</taxon>
        <taxon>Enoplea</taxon>
        <taxon>Dorylaimia</taxon>
        <taxon>Mermithida</taxon>
        <taxon>Mermithoidea</taxon>
        <taxon>Mermithidae</taxon>
        <taxon>Romanomermis</taxon>
    </lineage>
</organism>
<evidence type="ECO:0000313" key="2">
    <source>
        <dbReference type="Proteomes" id="UP000887565"/>
    </source>
</evidence>
<dbReference type="AlphaFoldDB" id="A0A915IYZ4"/>
<feature type="compositionally biased region" description="Polar residues" evidence="1">
    <location>
        <begin position="26"/>
        <end position="39"/>
    </location>
</feature>
<evidence type="ECO:0000256" key="1">
    <source>
        <dbReference type="SAM" id="MobiDB-lite"/>
    </source>
</evidence>